<feature type="transmembrane region" description="Helical" evidence="6">
    <location>
        <begin position="54"/>
        <end position="74"/>
    </location>
</feature>
<protein>
    <submittedName>
        <fullName evidence="7">Predicted arabinose efflux permease, MFS family</fullName>
    </submittedName>
</protein>
<dbReference type="AlphaFoldDB" id="A0A1G9XGJ0"/>
<organism evidence="7 8">
    <name type="scientific">Actinacidiphila guanduensis</name>
    <dbReference type="NCBI Taxonomy" id="310781"/>
    <lineage>
        <taxon>Bacteria</taxon>
        <taxon>Bacillati</taxon>
        <taxon>Actinomycetota</taxon>
        <taxon>Actinomycetes</taxon>
        <taxon>Kitasatosporales</taxon>
        <taxon>Streptomycetaceae</taxon>
        <taxon>Actinacidiphila</taxon>
    </lineage>
</organism>
<dbReference type="STRING" id="310781.SAMN05216259_102118"/>
<evidence type="ECO:0000256" key="5">
    <source>
        <dbReference type="ARBA" id="ARBA00023136"/>
    </source>
</evidence>
<feature type="transmembrane region" description="Helical" evidence="6">
    <location>
        <begin position="16"/>
        <end position="42"/>
    </location>
</feature>
<feature type="transmembrane region" description="Helical" evidence="6">
    <location>
        <begin position="169"/>
        <end position="191"/>
    </location>
</feature>
<dbReference type="EMBL" id="FNIE01000002">
    <property type="protein sequence ID" value="SDM95423.1"/>
    <property type="molecule type" value="Genomic_DNA"/>
</dbReference>
<dbReference type="PANTHER" id="PTHR23513">
    <property type="entry name" value="INTEGRAL MEMBRANE EFFLUX PROTEIN-RELATED"/>
    <property type="match status" value="1"/>
</dbReference>
<name>A0A1G9XGJ0_9ACTN</name>
<dbReference type="CDD" id="cd06173">
    <property type="entry name" value="MFS_MefA_like"/>
    <property type="match status" value="1"/>
</dbReference>
<dbReference type="GO" id="GO:0022857">
    <property type="term" value="F:transmembrane transporter activity"/>
    <property type="evidence" value="ECO:0007669"/>
    <property type="project" value="InterPro"/>
</dbReference>
<proteinExistence type="predicted"/>
<feature type="transmembrane region" description="Helical" evidence="6">
    <location>
        <begin position="108"/>
        <end position="133"/>
    </location>
</feature>
<dbReference type="InterPro" id="IPR011701">
    <property type="entry name" value="MFS"/>
</dbReference>
<evidence type="ECO:0000256" key="3">
    <source>
        <dbReference type="ARBA" id="ARBA00022692"/>
    </source>
</evidence>
<keyword evidence="8" id="KW-1185">Reference proteome</keyword>
<evidence type="ECO:0000256" key="6">
    <source>
        <dbReference type="SAM" id="Phobius"/>
    </source>
</evidence>
<feature type="transmembrane region" description="Helical" evidence="6">
    <location>
        <begin position="145"/>
        <end position="163"/>
    </location>
</feature>
<evidence type="ECO:0000256" key="1">
    <source>
        <dbReference type="ARBA" id="ARBA00004651"/>
    </source>
</evidence>
<reference evidence="7 8" key="1">
    <citation type="submission" date="2016-10" db="EMBL/GenBank/DDBJ databases">
        <authorList>
            <person name="de Groot N.N."/>
        </authorList>
    </citation>
    <scope>NUCLEOTIDE SEQUENCE [LARGE SCALE GENOMIC DNA]</scope>
    <source>
        <strain evidence="7 8">CGMCC 4.2022</strain>
    </source>
</reference>
<evidence type="ECO:0000256" key="4">
    <source>
        <dbReference type="ARBA" id="ARBA00022989"/>
    </source>
</evidence>
<dbReference type="Gene3D" id="1.20.1250.20">
    <property type="entry name" value="MFS general substrate transporter like domains"/>
    <property type="match status" value="1"/>
</dbReference>
<keyword evidence="4 6" id="KW-1133">Transmembrane helix</keyword>
<dbReference type="PANTHER" id="PTHR23513:SF11">
    <property type="entry name" value="STAPHYLOFERRIN A TRANSPORTER"/>
    <property type="match status" value="1"/>
</dbReference>
<keyword evidence="3 6" id="KW-0812">Transmembrane</keyword>
<dbReference type="Proteomes" id="UP000199341">
    <property type="component" value="Unassembled WGS sequence"/>
</dbReference>
<keyword evidence="2" id="KW-1003">Cell membrane</keyword>
<dbReference type="OrthoDB" id="3539228at2"/>
<feature type="transmembrane region" description="Helical" evidence="6">
    <location>
        <begin position="376"/>
        <end position="395"/>
    </location>
</feature>
<feature type="transmembrane region" description="Helical" evidence="6">
    <location>
        <begin position="81"/>
        <end position="102"/>
    </location>
</feature>
<feature type="transmembrane region" description="Helical" evidence="6">
    <location>
        <begin position="285"/>
        <end position="303"/>
    </location>
</feature>
<feature type="transmembrane region" description="Helical" evidence="6">
    <location>
        <begin position="309"/>
        <end position="330"/>
    </location>
</feature>
<sequence length="401" mass="40740">MTATSVTATVWRERRFLLLASARTVSVLGNAFAQVALAFAVLALPGAGPGRLSLVLACQALPQLAFVLVGGVIADRVSRSRLMVGSDLVGLTAYGCLAAMVLTSHAPLAAMCLLAVLAGTGTALFAPAAAGVVPQIVPAERLQEANGLLRLGTNGAMLLGLALSGVTVAFLGAGWALALNAASFGLSALLLRGLRLPARPRGATSGLHDLRVGWKEFASRQWLWAVVAQFSFVVAALNANAGVLGPLTAEQHLGGARAWSAIVAAQAFGMIAGAGLAVRIRVGRPVLVAVLATFPMAVPMALLALPAPVWTICVAMFCSGLATDVFGVLWSTTLQREIPDEVLSRVSSYDAFGSLSLAPLGLLVAGPIAAAVGTRAALAGCALVVTLATCAALLSPEVRSA</sequence>
<dbReference type="GO" id="GO:0005886">
    <property type="term" value="C:plasma membrane"/>
    <property type="evidence" value="ECO:0007669"/>
    <property type="project" value="UniProtKB-SubCell"/>
</dbReference>
<dbReference type="SUPFAM" id="SSF103473">
    <property type="entry name" value="MFS general substrate transporter"/>
    <property type="match status" value="1"/>
</dbReference>
<evidence type="ECO:0000256" key="2">
    <source>
        <dbReference type="ARBA" id="ARBA00022475"/>
    </source>
</evidence>
<evidence type="ECO:0000313" key="7">
    <source>
        <dbReference type="EMBL" id="SDM95423.1"/>
    </source>
</evidence>
<keyword evidence="5 6" id="KW-0472">Membrane</keyword>
<feature type="transmembrane region" description="Helical" evidence="6">
    <location>
        <begin position="351"/>
        <end position="370"/>
    </location>
</feature>
<feature type="transmembrane region" description="Helical" evidence="6">
    <location>
        <begin position="222"/>
        <end position="244"/>
    </location>
</feature>
<dbReference type="InterPro" id="IPR036259">
    <property type="entry name" value="MFS_trans_sf"/>
</dbReference>
<comment type="subcellular location">
    <subcellularLocation>
        <location evidence="1">Cell membrane</location>
        <topology evidence="1">Multi-pass membrane protein</topology>
    </subcellularLocation>
</comment>
<dbReference type="RefSeq" id="WP_093782847.1">
    <property type="nucleotide sequence ID" value="NZ_FNIE01000002.1"/>
</dbReference>
<feature type="transmembrane region" description="Helical" evidence="6">
    <location>
        <begin position="256"/>
        <end position="278"/>
    </location>
</feature>
<gene>
    <name evidence="7" type="ORF">SAMN05216259_102118</name>
</gene>
<dbReference type="Pfam" id="PF07690">
    <property type="entry name" value="MFS_1"/>
    <property type="match status" value="1"/>
</dbReference>
<accession>A0A1G9XGJ0</accession>
<evidence type="ECO:0000313" key="8">
    <source>
        <dbReference type="Proteomes" id="UP000199341"/>
    </source>
</evidence>